<evidence type="ECO:0000256" key="1">
    <source>
        <dbReference type="ARBA" id="ARBA00023125"/>
    </source>
</evidence>
<feature type="region of interest" description="Disordered" evidence="4">
    <location>
        <begin position="65"/>
        <end position="96"/>
    </location>
</feature>
<dbReference type="GO" id="GO:0000978">
    <property type="term" value="F:RNA polymerase II cis-regulatory region sequence-specific DNA binding"/>
    <property type="evidence" value="ECO:0007669"/>
    <property type="project" value="TreeGrafter"/>
</dbReference>
<dbReference type="PANTHER" id="PTHR45789">
    <property type="entry name" value="FI18025P1"/>
    <property type="match status" value="1"/>
</dbReference>
<organism evidence="6 7">
    <name type="scientific">Antrodiella citrinella</name>
    <dbReference type="NCBI Taxonomy" id="2447956"/>
    <lineage>
        <taxon>Eukaryota</taxon>
        <taxon>Fungi</taxon>
        <taxon>Dikarya</taxon>
        <taxon>Basidiomycota</taxon>
        <taxon>Agaricomycotina</taxon>
        <taxon>Agaricomycetes</taxon>
        <taxon>Polyporales</taxon>
        <taxon>Steccherinaceae</taxon>
        <taxon>Antrodiella</taxon>
    </lineage>
</organism>
<protein>
    <recommendedName>
        <fullName evidence="5">HMG box domain-containing protein</fullName>
    </recommendedName>
</protein>
<evidence type="ECO:0000256" key="4">
    <source>
        <dbReference type="SAM" id="MobiDB-lite"/>
    </source>
</evidence>
<dbReference type="EMBL" id="SGPM01000091">
    <property type="protein sequence ID" value="THH30172.1"/>
    <property type="molecule type" value="Genomic_DNA"/>
</dbReference>
<dbReference type="SUPFAM" id="SSF47095">
    <property type="entry name" value="HMG-box"/>
    <property type="match status" value="1"/>
</dbReference>
<accession>A0A4S4MV43</accession>
<dbReference type="Proteomes" id="UP000308730">
    <property type="component" value="Unassembled WGS sequence"/>
</dbReference>
<feature type="region of interest" description="Disordered" evidence="4">
    <location>
        <begin position="229"/>
        <end position="248"/>
    </location>
</feature>
<dbReference type="Pfam" id="PF00505">
    <property type="entry name" value="HMG_box"/>
    <property type="match status" value="1"/>
</dbReference>
<name>A0A4S4MV43_9APHY</name>
<dbReference type="PROSITE" id="PS50118">
    <property type="entry name" value="HMG_BOX_2"/>
    <property type="match status" value="1"/>
</dbReference>
<evidence type="ECO:0000256" key="2">
    <source>
        <dbReference type="ARBA" id="ARBA00023242"/>
    </source>
</evidence>
<reference evidence="6 7" key="1">
    <citation type="submission" date="2019-02" db="EMBL/GenBank/DDBJ databases">
        <title>Genome sequencing of the rare red list fungi Antrodiella citrinella (Flaviporus citrinellus).</title>
        <authorList>
            <person name="Buettner E."/>
            <person name="Kellner H."/>
        </authorList>
    </citation>
    <scope>NUCLEOTIDE SEQUENCE [LARGE SCALE GENOMIC DNA]</scope>
    <source>
        <strain evidence="6 7">DSM 108506</strain>
    </source>
</reference>
<comment type="caution">
    <text evidence="6">The sequence shown here is derived from an EMBL/GenBank/DDBJ whole genome shotgun (WGS) entry which is preliminary data.</text>
</comment>
<dbReference type="CDD" id="cd01389">
    <property type="entry name" value="HMG-box_ROX1-like"/>
    <property type="match status" value="1"/>
</dbReference>
<feature type="compositionally biased region" description="Basic residues" evidence="4">
    <location>
        <begin position="229"/>
        <end position="246"/>
    </location>
</feature>
<evidence type="ECO:0000313" key="6">
    <source>
        <dbReference type="EMBL" id="THH30172.1"/>
    </source>
</evidence>
<dbReference type="InterPro" id="IPR051356">
    <property type="entry name" value="SOX/SOX-like_TF"/>
</dbReference>
<feature type="region of interest" description="Disordered" evidence="4">
    <location>
        <begin position="300"/>
        <end position="321"/>
    </location>
</feature>
<keyword evidence="2 3" id="KW-0539">Nucleus</keyword>
<sequence length="453" mass="50821">MPAIRNLDIRRSRRLSRLPPRAEISNEDYDADEIQLLCAANERPAAGSEQLSSSLAADLPAIDTSEISTTAPPSPAFLALQSSSHSRKKNPDRVPRPANAFMCYRSAFCLKEKQKVDAERDHRRISCIAAQKWRGLSEKQRAPYKLLAEEVKRRHAEKYPGYKFSPGYKKARATVTVRSDRRNPCKPELVSPLLEVESVEPERVERVIKEEMDVDFFAAPVLQSLRPAARQRKGRKQPYKPRRVPKAKAYPPNPVIYEPVFTINQAMPTLDQEELIVDPTVSLAESTVDQAEVDYVPTHEIPPLDLNSSGREPKTELKLEPTFPGKSNAYYHAGFMSKKFMPGPSTMLSRSDERPDVMLSPQPPWYASPLLDPSHPDVASSPQSSWYSSPGTPVFTNLDPFSTLPRAFGEGDDDEYTQMRYQLLCGGRSHDAVDPLDTSGGEFSEWLVDPADL</sequence>
<proteinExistence type="predicted"/>
<dbReference type="PANTHER" id="PTHR45789:SF2">
    <property type="entry name" value="FI18025P1"/>
    <property type="match status" value="1"/>
</dbReference>
<feature type="domain" description="HMG box" evidence="5">
    <location>
        <begin position="94"/>
        <end position="163"/>
    </location>
</feature>
<keyword evidence="1 3" id="KW-0238">DNA-binding</keyword>
<dbReference type="SMART" id="SM00398">
    <property type="entry name" value="HMG"/>
    <property type="match status" value="1"/>
</dbReference>
<evidence type="ECO:0000259" key="5">
    <source>
        <dbReference type="PROSITE" id="PS50118"/>
    </source>
</evidence>
<feature type="DNA-binding region" description="HMG box" evidence="3">
    <location>
        <begin position="94"/>
        <end position="163"/>
    </location>
</feature>
<keyword evidence="7" id="KW-1185">Reference proteome</keyword>
<dbReference type="InterPro" id="IPR009071">
    <property type="entry name" value="HMG_box_dom"/>
</dbReference>
<gene>
    <name evidence="6" type="ORF">EUX98_g4011</name>
</gene>
<evidence type="ECO:0000313" key="7">
    <source>
        <dbReference type="Proteomes" id="UP000308730"/>
    </source>
</evidence>
<dbReference type="Gene3D" id="1.10.30.10">
    <property type="entry name" value="High mobility group box domain"/>
    <property type="match status" value="1"/>
</dbReference>
<dbReference type="OrthoDB" id="6247875at2759"/>
<dbReference type="AlphaFoldDB" id="A0A4S4MV43"/>
<dbReference type="GO" id="GO:0005634">
    <property type="term" value="C:nucleus"/>
    <property type="evidence" value="ECO:0007669"/>
    <property type="project" value="UniProtKB-UniRule"/>
</dbReference>
<evidence type="ECO:0000256" key="3">
    <source>
        <dbReference type="PROSITE-ProRule" id="PRU00267"/>
    </source>
</evidence>
<dbReference type="GO" id="GO:0000981">
    <property type="term" value="F:DNA-binding transcription factor activity, RNA polymerase II-specific"/>
    <property type="evidence" value="ECO:0007669"/>
    <property type="project" value="TreeGrafter"/>
</dbReference>
<dbReference type="InterPro" id="IPR036910">
    <property type="entry name" value="HMG_box_dom_sf"/>
</dbReference>